<keyword evidence="8" id="KW-1133">Transmembrane helix</keyword>
<dbReference type="InterPro" id="IPR007812">
    <property type="entry name" value="T2SS_protein-GspL"/>
</dbReference>
<gene>
    <name evidence="13" type="ordered locus">M5M_12095</name>
</gene>
<evidence type="ECO:0000259" key="11">
    <source>
        <dbReference type="Pfam" id="PF05134"/>
    </source>
</evidence>
<dbReference type="NCBIfam" id="TIGR01709">
    <property type="entry name" value="typeII_sec_gspL"/>
    <property type="match status" value="1"/>
</dbReference>
<dbReference type="CDD" id="cd24017">
    <property type="entry name" value="ASKHA_T2SSL_N"/>
    <property type="match status" value="1"/>
</dbReference>
<keyword evidence="9" id="KW-0472">Membrane</keyword>
<dbReference type="RefSeq" id="WP_015047752.1">
    <property type="nucleotide sequence ID" value="NC_018868.3"/>
</dbReference>
<accession>K4KN93</accession>
<feature type="domain" description="GspL cytoplasmic actin-ATPase-like" evidence="11">
    <location>
        <begin position="44"/>
        <end position="181"/>
    </location>
</feature>
<evidence type="ECO:0000256" key="6">
    <source>
        <dbReference type="ARBA" id="ARBA00022692"/>
    </source>
</evidence>
<dbReference type="EMBL" id="CP003746">
    <property type="protein sequence ID" value="AFU99588.1"/>
    <property type="molecule type" value="Genomic_DNA"/>
</dbReference>
<name>K4KN93_SIMAS</name>
<feature type="domain" description="GspL periplasmic" evidence="12">
    <location>
        <begin position="275"/>
        <end position="418"/>
    </location>
</feature>
<dbReference type="GO" id="GO:0009276">
    <property type="term" value="C:Gram-negative-bacterium-type cell wall"/>
    <property type="evidence" value="ECO:0007669"/>
    <property type="project" value="InterPro"/>
</dbReference>
<protein>
    <recommendedName>
        <fullName evidence="10">Type II secretion system protein L</fullName>
        <shortName evidence="10">T2SS protein L</shortName>
    </recommendedName>
</protein>
<keyword evidence="4" id="KW-1003">Cell membrane</keyword>
<evidence type="ECO:0000256" key="1">
    <source>
        <dbReference type="ARBA" id="ARBA00004377"/>
    </source>
</evidence>
<organism evidence="13 14">
    <name type="scientific">Simiduia agarivorans (strain DSM 21679 / JCM 13881 / BCRC 17597 / SA1)</name>
    <dbReference type="NCBI Taxonomy" id="1117647"/>
    <lineage>
        <taxon>Bacteria</taxon>
        <taxon>Pseudomonadati</taxon>
        <taxon>Pseudomonadota</taxon>
        <taxon>Gammaproteobacteria</taxon>
        <taxon>Cellvibrionales</taxon>
        <taxon>Cellvibrionaceae</taxon>
        <taxon>Simiduia</taxon>
    </lineage>
</organism>
<dbReference type="Proteomes" id="UP000000466">
    <property type="component" value="Chromosome"/>
</dbReference>
<reference evidence="13 14" key="1">
    <citation type="journal article" date="2013" name="Genome Announc.">
        <title>Complete genome sequence of Simiduia agarivorans SA1(T), a marine bacterium able to degrade a variety of polysaccharides.</title>
        <authorList>
            <person name="Lin S.Y."/>
            <person name="Shieh W.Y."/>
            <person name="Chen J.S."/>
            <person name="Tang S.L."/>
        </authorList>
    </citation>
    <scope>NUCLEOTIDE SEQUENCE [LARGE SCALE GENOMIC DNA]</scope>
    <source>
        <strain evidence="14">DSM 21679 / JCM 13881 / BCRC 17597 / SA1</strain>
    </source>
</reference>
<dbReference type="AlphaFoldDB" id="K4KN93"/>
<dbReference type="GO" id="GO:0015627">
    <property type="term" value="C:type II protein secretion system complex"/>
    <property type="evidence" value="ECO:0007669"/>
    <property type="project" value="InterPro"/>
</dbReference>
<evidence type="ECO:0000256" key="7">
    <source>
        <dbReference type="ARBA" id="ARBA00022927"/>
    </source>
</evidence>
<evidence type="ECO:0000259" key="12">
    <source>
        <dbReference type="Pfam" id="PF12693"/>
    </source>
</evidence>
<sequence length="424" mass="46916">MTTDTLVNESMAAEPAAAQSLDGVYCRLVAAATEESPAVYRWRQRREGHWLAEGEDTLDAIVQAVDDPLARWVLVLPGDQVITRRLSLAENERRFYKKLAPYQLEEDIIDDVDELHFVYGELGDDWVNLAYTRRDQLADALAAFHARELAVTHIVSDADLLPATQPGIWTLYSDGQQLAYRLAPQLFGSVRISYARAFFASAARASKPEQIRLLAAEGEAMDQLLELLPEGLADKVAFKSLLAEPLAADEAQVMNLAVAPFFPRMPLARWFERIKLPLIAAAAAVVLHLGLTLTEWQLLRGQTEDLKTAITERYRAAVPNGAISDPLKQLRNQVSRLGNQSSGSNALFILSQSVPVLVEQPGVEVKNLQFLNDAQELRLTVQAPALSDIEAMSNQLKTKGFGAEVLSVNVNQGVHQARMKVTRR</sequence>
<comment type="subcellular location">
    <subcellularLocation>
        <location evidence="1">Cell inner membrane</location>
        <topology evidence="1">Single-pass membrane protein</topology>
    </subcellularLocation>
</comment>
<evidence type="ECO:0000256" key="4">
    <source>
        <dbReference type="ARBA" id="ARBA00022475"/>
    </source>
</evidence>
<evidence type="ECO:0000256" key="3">
    <source>
        <dbReference type="ARBA" id="ARBA00022448"/>
    </source>
</evidence>
<dbReference type="GO" id="GO:0015628">
    <property type="term" value="P:protein secretion by the type II secretion system"/>
    <property type="evidence" value="ECO:0007669"/>
    <property type="project" value="InterPro"/>
</dbReference>
<dbReference type="Pfam" id="PF05134">
    <property type="entry name" value="T2SSL"/>
    <property type="match status" value="1"/>
</dbReference>
<evidence type="ECO:0000256" key="8">
    <source>
        <dbReference type="ARBA" id="ARBA00022989"/>
    </source>
</evidence>
<dbReference type="InterPro" id="IPR024230">
    <property type="entry name" value="GspL_cyto_dom"/>
</dbReference>
<evidence type="ECO:0000313" key="14">
    <source>
        <dbReference type="Proteomes" id="UP000000466"/>
    </source>
</evidence>
<dbReference type="PIRSF" id="PIRSF015761">
    <property type="entry name" value="Protein_L"/>
    <property type="match status" value="1"/>
</dbReference>
<keyword evidence="7 10" id="KW-0653">Protein transport</keyword>
<dbReference type="Gene3D" id="3.30.420.380">
    <property type="match status" value="1"/>
</dbReference>
<proteinExistence type="inferred from homology"/>
<evidence type="ECO:0000256" key="2">
    <source>
        <dbReference type="ARBA" id="ARBA00005318"/>
    </source>
</evidence>
<comment type="function">
    <text evidence="10">Inner membrane component of the type II secretion system required for the energy-dependent secretion of extracellular factors such as proteases and toxins from the periplasm.</text>
</comment>
<dbReference type="SUPFAM" id="SSF53067">
    <property type="entry name" value="Actin-like ATPase domain"/>
    <property type="match status" value="1"/>
</dbReference>
<keyword evidence="3 10" id="KW-0813">Transport</keyword>
<keyword evidence="6" id="KW-0812">Transmembrane</keyword>
<dbReference type="eggNOG" id="COG3297">
    <property type="taxonomic scope" value="Bacteria"/>
</dbReference>
<evidence type="ECO:0000256" key="9">
    <source>
        <dbReference type="ARBA" id="ARBA00023136"/>
    </source>
</evidence>
<dbReference type="InterPro" id="IPR043129">
    <property type="entry name" value="ATPase_NBD"/>
</dbReference>
<dbReference type="OrthoDB" id="7011844at2"/>
<dbReference type="GO" id="GO:0005886">
    <property type="term" value="C:plasma membrane"/>
    <property type="evidence" value="ECO:0007669"/>
    <property type="project" value="UniProtKB-SubCell"/>
</dbReference>
<dbReference type="KEGG" id="saga:M5M_12095"/>
<evidence type="ECO:0000313" key="13">
    <source>
        <dbReference type="EMBL" id="AFU99588.1"/>
    </source>
</evidence>
<evidence type="ECO:0000256" key="10">
    <source>
        <dbReference type="PIRNR" id="PIRNR015761"/>
    </source>
</evidence>
<comment type="similarity">
    <text evidence="2 10">Belongs to the GSP L family.</text>
</comment>
<dbReference type="HOGENOM" id="CLU_041016_2_0_6"/>
<dbReference type="InterPro" id="IPR025691">
    <property type="entry name" value="GspL_pp_dom"/>
</dbReference>
<dbReference type="STRING" id="1117647.M5M_12095"/>
<dbReference type="Gene3D" id="3.30.1360.100">
    <property type="entry name" value="General secretion pathway protein M, EpsM"/>
    <property type="match status" value="1"/>
</dbReference>
<evidence type="ECO:0000256" key="5">
    <source>
        <dbReference type="ARBA" id="ARBA00022519"/>
    </source>
</evidence>
<dbReference type="Pfam" id="PF12693">
    <property type="entry name" value="GspL_C"/>
    <property type="match status" value="1"/>
</dbReference>
<keyword evidence="14" id="KW-1185">Reference proteome</keyword>
<keyword evidence="5" id="KW-0997">Cell inner membrane</keyword>